<evidence type="ECO:0000313" key="2">
    <source>
        <dbReference type="Proteomes" id="UP001208570"/>
    </source>
</evidence>
<protein>
    <submittedName>
        <fullName evidence="1">Uncharacterized protein</fullName>
    </submittedName>
</protein>
<dbReference type="AlphaFoldDB" id="A0AAD9NEJ2"/>
<comment type="caution">
    <text evidence="1">The sequence shown here is derived from an EMBL/GenBank/DDBJ whole genome shotgun (WGS) entry which is preliminary data.</text>
</comment>
<gene>
    <name evidence="1" type="ORF">LSH36_32g15018</name>
</gene>
<proteinExistence type="predicted"/>
<keyword evidence="2" id="KW-1185">Reference proteome</keyword>
<accession>A0AAD9NEJ2</accession>
<organism evidence="1 2">
    <name type="scientific">Paralvinella palmiformis</name>
    <dbReference type="NCBI Taxonomy" id="53620"/>
    <lineage>
        <taxon>Eukaryota</taxon>
        <taxon>Metazoa</taxon>
        <taxon>Spiralia</taxon>
        <taxon>Lophotrochozoa</taxon>
        <taxon>Annelida</taxon>
        <taxon>Polychaeta</taxon>
        <taxon>Sedentaria</taxon>
        <taxon>Canalipalpata</taxon>
        <taxon>Terebellida</taxon>
        <taxon>Terebelliformia</taxon>
        <taxon>Alvinellidae</taxon>
        <taxon>Paralvinella</taxon>
    </lineage>
</organism>
<name>A0AAD9NEJ2_9ANNE</name>
<sequence length="78" mass="8734">MPHPFDTFLTSGFLPVITKPTRIAHTTTTLIGNINISTKRRPNIHSAILTIDIDHHLPIITIVGCDTYIINNKPKIIH</sequence>
<dbReference type="Proteomes" id="UP001208570">
    <property type="component" value="Unassembled WGS sequence"/>
</dbReference>
<reference evidence="1" key="1">
    <citation type="journal article" date="2023" name="Mol. Biol. Evol.">
        <title>Third-Generation Sequencing Reveals the Adaptive Role of the Epigenome in Three Deep-Sea Polychaetes.</title>
        <authorList>
            <person name="Perez M."/>
            <person name="Aroh O."/>
            <person name="Sun Y."/>
            <person name="Lan Y."/>
            <person name="Juniper S.K."/>
            <person name="Young C.R."/>
            <person name="Angers B."/>
            <person name="Qian P.Y."/>
        </authorList>
    </citation>
    <scope>NUCLEOTIDE SEQUENCE</scope>
    <source>
        <strain evidence="1">P08H-3</strain>
    </source>
</reference>
<dbReference type="EMBL" id="JAODUP010000032">
    <property type="protein sequence ID" value="KAK2167095.1"/>
    <property type="molecule type" value="Genomic_DNA"/>
</dbReference>
<evidence type="ECO:0000313" key="1">
    <source>
        <dbReference type="EMBL" id="KAK2167095.1"/>
    </source>
</evidence>